<dbReference type="Pfam" id="PF13087">
    <property type="entry name" value="AAA_12"/>
    <property type="match status" value="1"/>
</dbReference>
<evidence type="ECO:0000259" key="7">
    <source>
        <dbReference type="Pfam" id="PF13086"/>
    </source>
</evidence>
<accession>A0A3F3Q9R0</accession>
<dbReference type="GO" id="GO:0005524">
    <property type="term" value="F:ATP binding"/>
    <property type="evidence" value="ECO:0007669"/>
    <property type="project" value="UniProtKB-KW"/>
</dbReference>
<dbReference type="EMBL" id="KZ852039">
    <property type="protein sequence ID" value="RDH35817.1"/>
    <property type="molecule type" value="Genomic_DNA"/>
</dbReference>
<feature type="compositionally biased region" description="Acidic residues" evidence="6">
    <location>
        <begin position="1164"/>
        <end position="1182"/>
    </location>
</feature>
<sequence length="1182" mass="133072">MRSKICGANLARKLVLEFAVQRDSEIVHKALLEFHAHAHVTNYQMDNRSRKEFRRNRRQEQNERKDDVPLQDSYIVVRIVTNGGIGIGLDFDAGFLDAEDRELLWYARHLASNFNNNTSPKRAIFRLNARYIEYEVQNARTKRKTEEQERFFRQFSDFFEVTQPILAPYRDVRGNPITQWGQLVKRQIVASESNGLVPFPSQTSFATREENQIIMAYGSFLEWKRESELAENVSDKQHSVSFLVVKPSTVLALVRLNIPENLGIEHWTPRENTAVQIKFRPPNMMRVGDVKCIGVMIHNIFGLPYEDGVLFLIPGANTSFYSSFAVDVGQRPRFYPAKLKISVPQSGAQRQLDGINRLCTSDSDSHLEAFSYVSLNREAGARRLINPFSSLDLPSEIVQGAIETVLQSGIEWSASQIACIRSITALPNGILLVQGYPGTGKTFVLVAITSILKSLGIHVIFTAPSHYAADAICDSMDKWAEITGTNLCPLRVYRPISESRAFRTHGRPRTTKDSDENAVEEDAEEFTASHQVQTDAEEDFTPVFIPLESQIRMTETLDVIREDSDKRYYGLPAKSLEAHVFRLAYTEGRQLIDTFPSDDQVLKSKGDLFSSIEDGDVEPEGEEADMLEYLRHYAEMIQTQTFRQLDDVVKRKALLAFKKVSRQVIREASVIVSTNNNMGDPIIASNFGQNANGIFVIRDEDTKELESNGWIPITKLKAGPSIKGLITSGDERQLRPMVLSLQSKERYNEFAQQLAVSFPARLIAMHHPVQKLTEQFRFRPCFSRWLNHRTYNGEMKDHPSTTEITVNGNFLTSMRHVLGVENANIDLGNVIVSLDDASCEVEAGTHSRYNDGNRLWVLKLVLENYRNGGYNGKDVTIVTPYMAQVVRYRQTLFALSKRGGLLKTELPKIATTDSMQGKESKVIIYDWVVTSANTFAEMGFTIDNNRGNVGTSRMTEVMINVLPARVGSDAKSMPQGPQRNHLGDKINNDVPYPCAFAQWYSSERSIISCTCPTEEELFQGVRPVEEEEINYARETVSEETVSEETVSDKATLMETAWKSLTSWWKYRTPTGTSESAGCSTDVKEASSENAGAVYVSPSVHEIRDESPGAEDWGHEASNEPSSVHEISVGNPDAEPLVHEIRLESSDAEDWGHEESGHASSVTEADGEETIEPQETVETESRW</sequence>
<dbReference type="InterPro" id="IPR041677">
    <property type="entry name" value="DNA2/NAM7_AAA_11"/>
</dbReference>
<keyword evidence="5" id="KW-0067">ATP-binding</keyword>
<evidence type="ECO:0000256" key="3">
    <source>
        <dbReference type="ARBA" id="ARBA00022801"/>
    </source>
</evidence>
<dbReference type="InterPro" id="IPR050534">
    <property type="entry name" value="Coronavir_polyprotein_1ab"/>
</dbReference>
<evidence type="ECO:0000256" key="4">
    <source>
        <dbReference type="ARBA" id="ARBA00022806"/>
    </source>
</evidence>
<feature type="region of interest" description="Disordered" evidence="6">
    <location>
        <begin position="1099"/>
        <end position="1182"/>
    </location>
</feature>
<dbReference type="SUPFAM" id="SSF52540">
    <property type="entry name" value="P-loop containing nucleoside triphosphate hydrolases"/>
    <property type="match status" value="1"/>
</dbReference>
<evidence type="ECO:0000256" key="6">
    <source>
        <dbReference type="SAM" id="MobiDB-lite"/>
    </source>
</evidence>
<reference evidence="9 10" key="1">
    <citation type="submission" date="2018-07" db="EMBL/GenBank/DDBJ databases">
        <title>The genomes of Aspergillus section Nigri reveals drivers in fungal speciation.</title>
        <authorList>
            <consortium name="DOE Joint Genome Institute"/>
            <person name="Vesth T.C."/>
            <person name="Nybo J."/>
            <person name="Theobald S."/>
            <person name="Brandl J."/>
            <person name="Frisvad J.C."/>
            <person name="Nielsen K.F."/>
            <person name="Lyhne E.K."/>
            <person name="Kogle M.E."/>
            <person name="Kuo A."/>
            <person name="Riley R."/>
            <person name="Clum A."/>
            <person name="Nolan M."/>
            <person name="Lipzen A."/>
            <person name="Salamov A."/>
            <person name="Henrissat B."/>
            <person name="Wiebenga A."/>
            <person name="De vries R.P."/>
            <person name="Grigoriev I.V."/>
            <person name="Mortensen U.H."/>
            <person name="Andersen M.R."/>
            <person name="Baker S.E."/>
        </authorList>
    </citation>
    <scope>NUCLEOTIDE SEQUENCE [LARGE SCALE GENOMIC DNA]</scope>
    <source>
        <strain evidence="9 10">CBS 139.54b</strain>
    </source>
</reference>
<dbReference type="GO" id="GO:0043139">
    <property type="term" value="F:5'-3' DNA helicase activity"/>
    <property type="evidence" value="ECO:0007669"/>
    <property type="project" value="TreeGrafter"/>
</dbReference>
<evidence type="ECO:0000313" key="9">
    <source>
        <dbReference type="EMBL" id="RDH35817.1"/>
    </source>
</evidence>
<keyword evidence="2" id="KW-0547">Nucleotide-binding</keyword>
<evidence type="ECO:0000256" key="2">
    <source>
        <dbReference type="ARBA" id="ARBA00022741"/>
    </source>
</evidence>
<feature type="compositionally biased region" description="Basic and acidic residues" evidence="6">
    <location>
        <begin position="1100"/>
        <end position="1117"/>
    </location>
</feature>
<dbReference type="InterPro" id="IPR027417">
    <property type="entry name" value="P-loop_NTPase"/>
</dbReference>
<dbReference type="Gene3D" id="3.40.50.300">
    <property type="entry name" value="P-loop containing nucleotide triphosphate hydrolases"/>
    <property type="match status" value="2"/>
</dbReference>
<dbReference type="RefSeq" id="XP_026628839.1">
    <property type="nucleotide sequence ID" value="XM_026770981.1"/>
</dbReference>
<proteinExistence type="inferred from homology"/>
<keyword evidence="10" id="KW-1185">Reference proteome</keyword>
<gene>
    <name evidence="9" type="ORF">BDQ94DRAFT_168142</name>
</gene>
<comment type="similarity">
    <text evidence="1">Belongs to the DNA2/NAM7 helicase family.</text>
</comment>
<dbReference type="PANTHER" id="PTHR43788">
    <property type="entry name" value="DNA2/NAM7 HELICASE FAMILY MEMBER"/>
    <property type="match status" value="1"/>
</dbReference>
<dbReference type="Proteomes" id="UP000253729">
    <property type="component" value="Unassembled WGS sequence"/>
</dbReference>
<dbReference type="PANTHER" id="PTHR43788:SF8">
    <property type="entry name" value="DNA-BINDING PROTEIN SMUBP-2"/>
    <property type="match status" value="1"/>
</dbReference>
<protein>
    <submittedName>
        <fullName evidence="9">P-loop containing nucleoside triphosphate hydrolase protein</fullName>
    </submittedName>
</protein>
<dbReference type="Pfam" id="PF13086">
    <property type="entry name" value="AAA_11"/>
    <property type="match status" value="1"/>
</dbReference>
<evidence type="ECO:0000256" key="1">
    <source>
        <dbReference type="ARBA" id="ARBA00007913"/>
    </source>
</evidence>
<feature type="compositionally biased region" description="Basic and acidic residues" evidence="6">
    <location>
        <begin position="1135"/>
        <end position="1156"/>
    </location>
</feature>
<keyword evidence="4" id="KW-0347">Helicase</keyword>
<evidence type="ECO:0000259" key="8">
    <source>
        <dbReference type="Pfam" id="PF13087"/>
    </source>
</evidence>
<dbReference type="AlphaFoldDB" id="A0A3F3Q9R0"/>
<dbReference type="InterPro" id="IPR041679">
    <property type="entry name" value="DNA2/NAM7-like_C"/>
</dbReference>
<organism evidence="9 10">
    <name type="scientific">Aspergillus welwitschiae</name>
    <dbReference type="NCBI Taxonomy" id="1341132"/>
    <lineage>
        <taxon>Eukaryota</taxon>
        <taxon>Fungi</taxon>
        <taxon>Dikarya</taxon>
        <taxon>Ascomycota</taxon>
        <taxon>Pezizomycotina</taxon>
        <taxon>Eurotiomycetes</taxon>
        <taxon>Eurotiomycetidae</taxon>
        <taxon>Eurotiales</taxon>
        <taxon>Aspergillaceae</taxon>
        <taxon>Aspergillus</taxon>
        <taxon>Aspergillus subgen. Circumdati</taxon>
    </lineage>
</organism>
<keyword evidence="3 9" id="KW-0378">Hydrolase</keyword>
<name>A0A3F3Q9R0_9EURO</name>
<feature type="domain" description="DNA2/NAM7 helicase helicase" evidence="7">
    <location>
        <begin position="414"/>
        <end position="740"/>
    </location>
</feature>
<feature type="domain" description="DNA2/NAM7 helicase-like C-terminal" evidence="8">
    <location>
        <begin position="757"/>
        <end position="958"/>
    </location>
</feature>
<evidence type="ECO:0000256" key="5">
    <source>
        <dbReference type="ARBA" id="ARBA00022840"/>
    </source>
</evidence>
<dbReference type="GO" id="GO:0016787">
    <property type="term" value="F:hydrolase activity"/>
    <property type="evidence" value="ECO:0007669"/>
    <property type="project" value="UniProtKB-KW"/>
</dbReference>
<dbReference type="GeneID" id="38139337"/>
<evidence type="ECO:0000313" key="10">
    <source>
        <dbReference type="Proteomes" id="UP000253729"/>
    </source>
</evidence>